<evidence type="ECO:0000256" key="4">
    <source>
        <dbReference type="ARBA" id="ARBA00023069"/>
    </source>
</evidence>
<evidence type="ECO:0000313" key="7">
    <source>
        <dbReference type="Proteomes" id="UP000243686"/>
    </source>
</evidence>
<organism evidence="6 7">
    <name type="scientific">Opisthorchis viverrini</name>
    <name type="common">Southeast Asian liver fluke</name>
    <dbReference type="NCBI Taxonomy" id="6198"/>
    <lineage>
        <taxon>Eukaryota</taxon>
        <taxon>Metazoa</taxon>
        <taxon>Spiralia</taxon>
        <taxon>Lophotrochozoa</taxon>
        <taxon>Platyhelminthes</taxon>
        <taxon>Trematoda</taxon>
        <taxon>Digenea</taxon>
        <taxon>Opisthorchiida</taxon>
        <taxon>Opisthorchiata</taxon>
        <taxon>Opisthorchiidae</taxon>
        <taxon>Opisthorchis</taxon>
    </lineage>
</organism>
<sequence length="97" mass="10994">MIHRIDSCFLNLVNLTDVRLDTNKIEHISSETFAHCKSLTDLDLSYNLLESIELLDADVSDNLITDHALGLEGYPVIQRLNLANNQISQMDDLDPIR</sequence>
<evidence type="ECO:0000313" key="6">
    <source>
        <dbReference type="EMBL" id="OON17284.1"/>
    </source>
</evidence>
<evidence type="ECO:0000256" key="5">
    <source>
        <dbReference type="ARBA" id="ARBA00023273"/>
    </source>
</evidence>
<gene>
    <name evidence="6" type="ORF">X801_06880</name>
</gene>
<dbReference type="Proteomes" id="UP000243686">
    <property type="component" value="Unassembled WGS sequence"/>
</dbReference>
<proteinExistence type="predicted"/>
<keyword evidence="2" id="KW-0433">Leucine-rich repeat</keyword>
<dbReference type="Pfam" id="PF13855">
    <property type="entry name" value="LRR_8"/>
    <property type="match status" value="1"/>
</dbReference>
<evidence type="ECO:0000256" key="2">
    <source>
        <dbReference type="ARBA" id="ARBA00022614"/>
    </source>
</evidence>
<dbReference type="Gene3D" id="3.80.10.10">
    <property type="entry name" value="Ribonuclease Inhibitor"/>
    <property type="match status" value="1"/>
</dbReference>
<dbReference type="InterPro" id="IPR050576">
    <property type="entry name" value="Cilia_flagella_integrity"/>
</dbReference>
<reference evidence="6 7" key="1">
    <citation type="submission" date="2015-03" db="EMBL/GenBank/DDBJ databases">
        <title>Draft genome of the nematode, Opisthorchis viverrini.</title>
        <authorList>
            <person name="Mitreva M."/>
        </authorList>
    </citation>
    <scope>NUCLEOTIDE SEQUENCE [LARGE SCALE GENOMIC DNA]</scope>
    <source>
        <strain evidence="6">Khon Kaen</strain>
    </source>
</reference>
<evidence type="ECO:0000256" key="3">
    <source>
        <dbReference type="ARBA" id="ARBA00022737"/>
    </source>
</evidence>
<dbReference type="PROSITE" id="PS51450">
    <property type="entry name" value="LRR"/>
    <property type="match status" value="1"/>
</dbReference>
<protein>
    <submittedName>
        <fullName evidence="6">Leucine Rich repeat-containing domain protein</fullName>
    </submittedName>
</protein>
<dbReference type="PANTHER" id="PTHR45973">
    <property type="entry name" value="PROTEIN PHOSPHATASE 1 REGULATORY SUBUNIT SDS22-RELATED"/>
    <property type="match status" value="1"/>
</dbReference>
<name>A0A1S8WSI8_OPIVI</name>
<dbReference type="SUPFAM" id="SSF52058">
    <property type="entry name" value="L domain-like"/>
    <property type="match status" value="1"/>
</dbReference>
<keyword evidence="4" id="KW-0969">Cilium</keyword>
<evidence type="ECO:0000256" key="1">
    <source>
        <dbReference type="ARBA" id="ARBA00004138"/>
    </source>
</evidence>
<keyword evidence="5" id="KW-0966">Cell projection</keyword>
<dbReference type="InterPro" id="IPR032675">
    <property type="entry name" value="LRR_dom_sf"/>
</dbReference>
<dbReference type="AlphaFoldDB" id="A0A1S8WSI8"/>
<keyword evidence="7" id="KW-1185">Reference proteome</keyword>
<keyword evidence="3" id="KW-0677">Repeat</keyword>
<dbReference type="InterPro" id="IPR001611">
    <property type="entry name" value="Leu-rich_rpt"/>
</dbReference>
<comment type="subcellular location">
    <subcellularLocation>
        <location evidence="1">Cell projection</location>
        <location evidence="1">Cilium</location>
    </subcellularLocation>
</comment>
<dbReference type="EMBL" id="KV895593">
    <property type="protein sequence ID" value="OON17284.1"/>
    <property type="molecule type" value="Genomic_DNA"/>
</dbReference>
<accession>A0A1S8WSI8</accession>
<dbReference type="PANTHER" id="PTHR45973:SF9">
    <property type="entry name" value="LEUCINE-RICH REPEAT-CONTAINING PROTEIN 46"/>
    <property type="match status" value="1"/>
</dbReference>